<name>A0A840G9A6_RHOTE</name>
<dbReference type="Proteomes" id="UP000587070">
    <property type="component" value="Unassembled WGS sequence"/>
</dbReference>
<reference evidence="2 3" key="1">
    <citation type="submission" date="2020-08" db="EMBL/GenBank/DDBJ databases">
        <title>Genome sequencing of Purple Non-Sulfur Bacteria from various extreme environments.</title>
        <authorList>
            <person name="Mayer M."/>
        </authorList>
    </citation>
    <scope>NUCLEOTIDE SEQUENCE [LARGE SCALE GENOMIC DNA]</scope>
    <source>
        <strain evidence="2 3">2761</strain>
    </source>
</reference>
<dbReference type="InterPro" id="IPR036505">
    <property type="entry name" value="Amidase/PGRP_sf"/>
</dbReference>
<dbReference type="GO" id="GO:0008745">
    <property type="term" value="F:N-acetylmuramoyl-L-alanine amidase activity"/>
    <property type="evidence" value="ECO:0007669"/>
    <property type="project" value="InterPro"/>
</dbReference>
<evidence type="ECO:0000313" key="2">
    <source>
        <dbReference type="EMBL" id="MBB4247268.1"/>
    </source>
</evidence>
<dbReference type="Gene3D" id="3.40.80.10">
    <property type="entry name" value="Peptidoglycan recognition protein-like"/>
    <property type="match status" value="1"/>
</dbReference>
<dbReference type="GO" id="GO:0009253">
    <property type="term" value="P:peptidoglycan catabolic process"/>
    <property type="evidence" value="ECO:0007669"/>
    <property type="project" value="InterPro"/>
</dbReference>
<dbReference type="AlphaFoldDB" id="A0A840G9A6"/>
<accession>A0A840G9A6</accession>
<evidence type="ECO:0000313" key="3">
    <source>
        <dbReference type="Proteomes" id="UP000587070"/>
    </source>
</evidence>
<dbReference type="RefSeq" id="WP_153116042.1">
    <property type="nucleotide sequence ID" value="NZ_JACIGE010000005.1"/>
</dbReference>
<feature type="domain" description="Peptidoglycan recognition protein family" evidence="1">
    <location>
        <begin position="11"/>
        <end position="137"/>
    </location>
</feature>
<dbReference type="SMART" id="SM00701">
    <property type="entry name" value="PGRP"/>
    <property type="match status" value="1"/>
</dbReference>
<keyword evidence="3" id="KW-1185">Reference proteome</keyword>
<sequence length="180" mass="19313">MRPINLIVIHCAATPNGDSLFRGSPGTPGQRTPVQAIDAMHQARGFRRSPKVRQAFNPQLAAIGYHFVLYTNGAIVTGRAPAEIGAHVQGHNVDSLGICLVGTDKFSPAQWESLRGVVDSLAKLYPAARIVGHRDLSPDTDGDGKVEPKEWIKVCPGFDVGTWLAGGMAPLTDHLLETSR</sequence>
<organism evidence="2 3">
    <name type="scientific">Rhodocyclus tenuis</name>
    <name type="common">Rhodospirillum tenue</name>
    <dbReference type="NCBI Taxonomy" id="1066"/>
    <lineage>
        <taxon>Bacteria</taxon>
        <taxon>Pseudomonadati</taxon>
        <taxon>Pseudomonadota</taxon>
        <taxon>Betaproteobacteria</taxon>
        <taxon>Rhodocyclales</taxon>
        <taxon>Rhodocyclaceae</taxon>
        <taxon>Rhodocyclus</taxon>
    </lineage>
</organism>
<evidence type="ECO:0000259" key="1">
    <source>
        <dbReference type="SMART" id="SM00701"/>
    </source>
</evidence>
<dbReference type="PROSITE" id="PS00018">
    <property type="entry name" value="EF_HAND_1"/>
    <property type="match status" value="1"/>
</dbReference>
<comment type="caution">
    <text evidence="2">The sequence shown here is derived from an EMBL/GenBank/DDBJ whole genome shotgun (WGS) entry which is preliminary data.</text>
</comment>
<dbReference type="InterPro" id="IPR002502">
    <property type="entry name" value="Amidase_domain"/>
</dbReference>
<protein>
    <submittedName>
        <fullName evidence="2">N-acetyl-anhydromuramyl-L-alanine amidase AmpD</fullName>
    </submittedName>
</protein>
<gene>
    <name evidence="2" type="ORF">GGD90_001639</name>
</gene>
<dbReference type="SUPFAM" id="SSF55846">
    <property type="entry name" value="N-acetylmuramoyl-L-alanine amidase-like"/>
    <property type="match status" value="1"/>
</dbReference>
<dbReference type="EMBL" id="JACIGE010000005">
    <property type="protein sequence ID" value="MBB4247268.1"/>
    <property type="molecule type" value="Genomic_DNA"/>
</dbReference>
<dbReference type="GO" id="GO:0008270">
    <property type="term" value="F:zinc ion binding"/>
    <property type="evidence" value="ECO:0007669"/>
    <property type="project" value="InterPro"/>
</dbReference>
<dbReference type="InterPro" id="IPR006619">
    <property type="entry name" value="PGRP_domain_met/bac"/>
</dbReference>
<dbReference type="CDD" id="cd06583">
    <property type="entry name" value="PGRP"/>
    <property type="match status" value="1"/>
</dbReference>
<dbReference type="OrthoDB" id="8754850at2"/>
<dbReference type="Pfam" id="PF01510">
    <property type="entry name" value="Amidase_2"/>
    <property type="match status" value="1"/>
</dbReference>
<dbReference type="InterPro" id="IPR018247">
    <property type="entry name" value="EF_Hand_1_Ca_BS"/>
</dbReference>
<proteinExistence type="predicted"/>